<name>A0ABQ0JPE5_9VIBR</name>
<feature type="signal peptide" evidence="1">
    <location>
        <begin position="1"/>
        <end position="22"/>
    </location>
</feature>
<dbReference type="Proteomes" id="UP000029223">
    <property type="component" value="Unassembled WGS sequence"/>
</dbReference>
<evidence type="ECO:0000313" key="2">
    <source>
        <dbReference type="EMBL" id="GAL30640.1"/>
    </source>
</evidence>
<proteinExistence type="predicted"/>
<keyword evidence="3" id="KW-1185">Reference proteome</keyword>
<keyword evidence="1" id="KW-0732">Signal</keyword>
<comment type="caution">
    <text evidence="2">The sequence shown here is derived from an EMBL/GenBank/DDBJ whole genome shotgun (WGS) entry which is preliminary data.</text>
</comment>
<organism evidence="2 3">
    <name type="scientific">Vibrio variabilis</name>
    <dbReference type="NCBI Taxonomy" id="990271"/>
    <lineage>
        <taxon>Bacteria</taxon>
        <taxon>Pseudomonadati</taxon>
        <taxon>Pseudomonadota</taxon>
        <taxon>Gammaproteobacteria</taxon>
        <taxon>Vibrionales</taxon>
        <taxon>Vibrionaceae</taxon>
        <taxon>Vibrio</taxon>
    </lineage>
</organism>
<feature type="chain" id="PRO_5047517318" evidence="1">
    <location>
        <begin position="23"/>
        <end position="101"/>
    </location>
</feature>
<sequence length="101" mass="11062">MNLKQTFVTTSILLAFSAPSFAAIDFYISDIKGEYRSFAINDSSALAVIRANISETDCELDSDGKTLNRGWKNIVVSGDLSGDATVLESLSLRVMTNYLWS</sequence>
<reference evidence="3" key="1">
    <citation type="submission" date="2014-09" db="EMBL/GenBank/DDBJ databases">
        <title>Vibrio variabilis JCM 19239. (C206) whole genome shotgun sequence.</title>
        <authorList>
            <person name="Sawabe T."/>
            <person name="Meirelles P."/>
            <person name="Nakanishi M."/>
            <person name="Sayaka M."/>
            <person name="Hattori M."/>
            <person name="Ohkuma M."/>
        </authorList>
    </citation>
    <scope>NUCLEOTIDE SEQUENCE [LARGE SCALE GENOMIC DNA]</scope>
    <source>
        <strain evidence="3">JCM 19239</strain>
    </source>
</reference>
<evidence type="ECO:0000256" key="1">
    <source>
        <dbReference type="SAM" id="SignalP"/>
    </source>
</evidence>
<evidence type="ECO:0000313" key="3">
    <source>
        <dbReference type="Proteomes" id="UP000029223"/>
    </source>
</evidence>
<gene>
    <name evidence="2" type="ORF">JCM19239_1414</name>
</gene>
<protein>
    <submittedName>
        <fullName evidence="2">Uncharacterized protein</fullName>
    </submittedName>
</protein>
<accession>A0ABQ0JPE5</accession>
<dbReference type="EMBL" id="BBMS01000104">
    <property type="protein sequence ID" value="GAL30640.1"/>
    <property type="molecule type" value="Genomic_DNA"/>
</dbReference>